<protein>
    <submittedName>
        <fullName evidence="12">Porin</fullName>
    </submittedName>
</protein>
<evidence type="ECO:0000313" key="13">
    <source>
        <dbReference type="Proteomes" id="UP000444316"/>
    </source>
</evidence>
<dbReference type="PANTHER" id="PTHR34501">
    <property type="entry name" value="PROTEIN YDDL-RELATED"/>
    <property type="match status" value="1"/>
</dbReference>
<evidence type="ECO:0000256" key="5">
    <source>
        <dbReference type="ARBA" id="ARBA00022692"/>
    </source>
</evidence>
<dbReference type="InterPro" id="IPR002299">
    <property type="entry name" value="Porin_Neis"/>
</dbReference>
<keyword evidence="8" id="KW-0626">Porin</keyword>
<evidence type="ECO:0000259" key="11">
    <source>
        <dbReference type="Pfam" id="PF13609"/>
    </source>
</evidence>
<comment type="subunit">
    <text evidence="2">Homotrimer.</text>
</comment>
<dbReference type="GO" id="GO:0046930">
    <property type="term" value="C:pore complex"/>
    <property type="evidence" value="ECO:0007669"/>
    <property type="project" value="UniProtKB-KW"/>
</dbReference>
<dbReference type="CDD" id="cd00342">
    <property type="entry name" value="gram_neg_porins"/>
    <property type="match status" value="1"/>
</dbReference>
<keyword evidence="3" id="KW-0813">Transport</keyword>
<dbReference type="InterPro" id="IPR033900">
    <property type="entry name" value="Gram_neg_porin_domain"/>
</dbReference>
<sequence>MHSLNQPSTSDYHDAPPAKQHRLPTLLTAAVAMVASHGAAHAQSNVQIYGLIDSAIVLESGGPKGRITKLESGVSNGSRLGFKGEEDLGGGTSAFFLLESGMLVDTGGMDQGGLLFGRQGYVGLRQKDIGALYMGRVYVPIYQTLTTIDPMANQYAGAAGQLMSGAKAGARQNNTVMFISEEMQGWTTQLAYGAGEVAGNAAASRQLGGSLTYSRGDFTARIGYNQTNNATATDSAHNTLMIAKYNFGPVIAGLGYAINHGIGSIDSRDSIAALTIPLGKHTLMATYIDKNDRATSHKYRAHQYAGAYSYALSKRTALYASFAYLSNTNFTTTRFGSGNREYDLGMRFSF</sequence>
<gene>
    <name evidence="12" type="ORF">GTP23_06625</name>
</gene>
<keyword evidence="4" id="KW-1134">Transmembrane beta strand</keyword>
<keyword evidence="6" id="KW-0732">Signal</keyword>
<evidence type="ECO:0000256" key="1">
    <source>
        <dbReference type="ARBA" id="ARBA00004571"/>
    </source>
</evidence>
<evidence type="ECO:0000256" key="4">
    <source>
        <dbReference type="ARBA" id="ARBA00022452"/>
    </source>
</evidence>
<dbReference type="Pfam" id="PF13609">
    <property type="entry name" value="Porin_4"/>
    <property type="match status" value="1"/>
</dbReference>
<dbReference type="RefSeq" id="WP_161034350.1">
    <property type="nucleotide sequence ID" value="NZ_WWCL01000001.1"/>
</dbReference>
<dbReference type="PRINTS" id="PR00184">
    <property type="entry name" value="NEISSPPORIN"/>
</dbReference>
<dbReference type="PANTHER" id="PTHR34501:SF9">
    <property type="entry name" value="MAJOR OUTER MEMBRANE PROTEIN P.IA"/>
    <property type="match status" value="1"/>
</dbReference>
<evidence type="ECO:0000256" key="6">
    <source>
        <dbReference type="ARBA" id="ARBA00022729"/>
    </source>
</evidence>
<dbReference type="InterPro" id="IPR023614">
    <property type="entry name" value="Porin_dom_sf"/>
</dbReference>
<comment type="subcellular location">
    <subcellularLocation>
        <location evidence="1">Cell outer membrane</location>
        <topology evidence="1">Multi-pass membrane protein</topology>
    </subcellularLocation>
</comment>
<feature type="domain" description="Porin" evidence="11">
    <location>
        <begin position="29"/>
        <end position="329"/>
    </location>
</feature>
<accession>A0A845I0W8</accession>
<dbReference type="Proteomes" id="UP000444316">
    <property type="component" value="Unassembled WGS sequence"/>
</dbReference>
<dbReference type="InterPro" id="IPR050298">
    <property type="entry name" value="Gram-neg_bact_OMP"/>
</dbReference>
<evidence type="ECO:0000313" key="12">
    <source>
        <dbReference type="EMBL" id="MYN44746.1"/>
    </source>
</evidence>
<organism evidence="12 13">
    <name type="scientific">Duganella fentianensis</name>
    <dbReference type="NCBI Taxonomy" id="2692177"/>
    <lineage>
        <taxon>Bacteria</taxon>
        <taxon>Pseudomonadati</taxon>
        <taxon>Pseudomonadota</taxon>
        <taxon>Betaproteobacteria</taxon>
        <taxon>Burkholderiales</taxon>
        <taxon>Oxalobacteraceae</taxon>
        <taxon>Telluria group</taxon>
        <taxon>Duganella</taxon>
    </lineage>
</organism>
<evidence type="ECO:0000256" key="3">
    <source>
        <dbReference type="ARBA" id="ARBA00022448"/>
    </source>
</evidence>
<evidence type="ECO:0000256" key="10">
    <source>
        <dbReference type="ARBA" id="ARBA00023237"/>
    </source>
</evidence>
<evidence type="ECO:0000256" key="2">
    <source>
        <dbReference type="ARBA" id="ARBA00011233"/>
    </source>
</evidence>
<reference evidence="12" key="1">
    <citation type="submission" date="2019-12" db="EMBL/GenBank/DDBJ databases">
        <title>Novel species isolated from a subtropical stream in China.</title>
        <authorList>
            <person name="Lu H."/>
        </authorList>
    </citation>
    <scope>NUCLEOTIDE SEQUENCE [LARGE SCALE GENOMIC DNA]</scope>
    <source>
        <strain evidence="12">FT93W</strain>
    </source>
</reference>
<dbReference type="GO" id="GO:0009279">
    <property type="term" value="C:cell outer membrane"/>
    <property type="evidence" value="ECO:0007669"/>
    <property type="project" value="UniProtKB-SubCell"/>
</dbReference>
<dbReference type="EMBL" id="WWCL01000001">
    <property type="protein sequence ID" value="MYN44746.1"/>
    <property type="molecule type" value="Genomic_DNA"/>
</dbReference>
<dbReference type="SUPFAM" id="SSF56935">
    <property type="entry name" value="Porins"/>
    <property type="match status" value="1"/>
</dbReference>
<keyword evidence="10" id="KW-0998">Cell outer membrane</keyword>
<dbReference type="Gene3D" id="2.40.160.10">
    <property type="entry name" value="Porin"/>
    <property type="match status" value="1"/>
</dbReference>
<keyword evidence="7" id="KW-0406">Ion transport</keyword>
<dbReference type="GO" id="GO:0015288">
    <property type="term" value="F:porin activity"/>
    <property type="evidence" value="ECO:0007669"/>
    <property type="project" value="UniProtKB-KW"/>
</dbReference>
<evidence type="ECO:0000256" key="7">
    <source>
        <dbReference type="ARBA" id="ARBA00023065"/>
    </source>
</evidence>
<dbReference type="GO" id="GO:0006811">
    <property type="term" value="P:monoatomic ion transport"/>
    <property type="evidence" value="ECO:0007669"/>
    <property type="project" value="UniProtKB-KW"/>
</dbReference>
<name>A0A845I0W8_9BURK</name>
<evidence type="ECO:0000256" key="9">
    <source>
        <dbReference type="ARBA" id="ARBA00023136"/>
    </source>
</evidence>
<keyword evidence="13" id="KW-1185">Reference proteome</keyword>
<dbReference type="AlphaFoldDB" id="A0A845I0W8"/>
<evidence type="ECO:0000256" key="8">
    <source>
        <dbReference type="ARBA" id="ARBA00023114"/>
    </source>
</evidence>
<comment type="caution">
    <text evidence="12">The sequence shown here is derived from an EMBL/GenBank/DDBJ whole genome shotgun (WGS) entry which is preliminary data.</text>
</comment>
<keyword evidence="9" id="KW-0472">Membrane</keyword>
<keyword evidence="5" id="KW-0812">Transmembrane</keyword>
<proteinExistence type="predicted"/>